<dbReference type="Proteomes" id="UP000217199">
    <property type="component" value="Unassembled WGS sequence"/>
</dbReference>
<name>A0A286UUX2_9AGAM</name>
<feature type="region of interest" description="Disordered" evidence="1">
    <location>
        <begin position="139"/>
        <end position="175"/>
    </location>
</feature>
<evidence type="ECO:0000313" key="3">
    <source>
        <dbReference type="Proteomes" id="UP000217199"/>
    </source>
</evidence>
<feature type="region of interest" description="Disordered" evidence="1">
    <location>
        <begin position="1"/>
        <end position="38"/>
    </location>
</feature>
<comment type="caution">
    <text evidence="2">The sequence shown here is derived from an EMBL/GenBank/DDBJ whole genome shotgun (WGS) entry which is preliminary data.</text>
</comment>
<accession>A0A286UUX2</accession>
<gene>
    <name evidence="2" type="ORF">PNOK_0043900</name>
</gene>
<dbReference type="STRING" id="2282107.A0A286UUX2"/>
<dbReference type="AlphaFoldDB" id="A0A286UUX2"/>
<reference evidence="2 3" key="1">
    <citation type="journal article" date="2017" name="Mol. Ecol.">
        <title>Comparative and population genomic landscape of Phellinus noxius: A hypervariable fungus causing root rot in trees.</title>
        <authorList>
            <person name="Chung C.L."/>
            <person name="Lee T.J."/>
            <person name="Akiba M."/>
            <person name="Lee H.H."/>
            <person name="Kuo T.H."/>
            <person name="Liu D."/>
            <person name="Ke H.M."/>
            <person name="Yokoi T."/>
            <person name="Roa M.B."/>
            <person name="Lu M.J."/>
            <person name="Chang Y.Y."/>
            <person name="Ann P.J."/>
            <person name="Tsai J.N."/>
            <person name="Chen C.Y."/>
            <person name="Tzean S.S."/>
            <person name="Ota Y."/>
            <person name="Hattori T."/>
            <person name="Sahashi N."/>
            <person name="Liou R.F."/>
            <person name="Kikuchi T."/>
            <person name="Tsai I.J."/>
        </authorList>
    </citation>
    <scope>NUCLEOTIDE SEQUENCE [LARGE SCALE GENOMIC DNA]</scope>
    <source>
        <strain evidence="2 3">FFPRI411160</strain>
    </source>
</reference>
<keyword evidence="3" id="KW-1185">Reference proteome</keyword>
<organism evidence="2 3">
    <name type="scientific">Pyrrhoderma noxium</name>
    <dbReference type="NCBI Taxonomy" id="2282107"/>
    <lineage>
        <taxon>Eukaryota</taxon>
        <taxon>Fungi</taxon>
        <taxon>Dikarya</taxon>
        <taxon>Basidiomycota</taxon>
        <taxon>Agaricomycotina</taxon>
        <taxon>Agaricomycetes</taxon>
        <taxon>Hymenochaetales</taxon>
        <taxon>Hymenochaetaceae</taxon>
        <taxon>Pyrrhoderma</taxon>
    </lineage>
</organism>
<dbReference type="EMBL" id="NBII01000001">
    <property type="protein sequence ID" value="PAV23371.1"/>
    <property type="molecule type" value="Genomic_DNA"/>
</dbReference>
<feature type="region of interest" description="Disordered" evidence="1">
    <location>
        <begin position="64"/>
        <end position="88"/>
    </location>
</feature>
<protein>
    <submittedName>
        <fullName evidence="2">Uncharacterized protein</fullName>
    </submittedName>
</protein>
<dbReference type="InParanoid" id="A0A286UUX2"/>
<feature type="compositionally biased region" description="Basic and acidic residues" evidence="1">
    <location>
        <begin position="163"/>
        <end position="175"/>
    </location>
</feature>
<sequence length="175" mass="18306">MAGKKRSAPDSNAKEIPPSKSARTDDATSPKNTKGYTKIKASLSSNQFLSKALPLHAHLTHTPVTGLEDQPENGGNVPIEVADPGSLGTATLIPTVFNTGSYGWKGSKRVTIELPSPDGEGEKVQVMISINATVLGSRNAESDAGKVVGKQIKPGEANAGEEQAGKEKEQEESSE</sequence>
<proteinExistence type="predicted"/>
<evidence type="ECO:0000256" key="1">
    <source>
        <dbReference type="SAM" id="MobiDB-lite"/>
    </source>
</evidence>
<evidence type="ECO:0000313" key="2">
    <source>
        <dbReference type="EMBL" id="PAV23371.1"/>
    </source>
</evidence>
<dbReference type="OrthoDB" id="2497589at2759"/>